<keyword evidence="1" id="KW-0677">Repeat</keyword>
<evidence type="ECO:0000256" key="1">
    <source>
        <dbReference type="ARBA" id="ARBA00022737"/>
    </source>
</evidence>
<evidence type="ECO:0000256" key="2">
    <source>
        <dbReference type="PROSITE-ProRule" id="PRU00708"/>
    </source>
</evidence>
<dbReference type="InterPro" id="IPR046960">
    <property type="entry name" value="PPR_At4g14850-like_plant"/>
</dbReference>
<evidence type="ECO:0000313" key="4">
    <source>
        <dbReference type="Proteomes" id="UP000017836"/>
    </source>
</evidence>
<dbReference type="Proteomes" id="UP000017836">
    <property type="component" value="Unassembled WGS sequence"/>
</dbReference>
<protein>
    <recommendedName>
        <fullName evidence="5">Pentacotripeptide-repeat region of PRORP domain-containing protein</fullName>
    </recommendedName>
</protein>
<dbReference type="NCBIfam" id="TIGR00756">
    <property type="entry name" value="PPR"/>
    <property type="match status" value="2"/>
</dbReference>
<dbReference type="Gramene" id="ERN12296">
    <property type="protein sequence ID" value="ERN12296"/>
    <property type="gene ID" value="AMTR_s00025p00026060"/>
</dbReference>
<sequence>MVSVPSRMMSPSIFRDVLHAFQLSKGLDGKVIQNIAVKTGLDLDPFVGFALISMYSRCKDIKDASKAFHVIMDKDVASWTALIEACGENGRGGQGLDVFVRMIESGMKVDEIAMTVVVGKCADLAMLKHGRQIHAHATKLGLDGRAHMGNSLMDMYTKCGNLDEALKLFSRMK</sequence>
<dbReference type="GO" id="GO:0009451">
    <property type="term" value="P:RNA modification"/>
    <property type="evidence" value="ECO:0007669"/>
    <property type="project" value="InterPro"/>
</dbReference>
<keyword evidence="4" id="KW-1185">Reference proteome</keyword>
<dbReference type="AlphaFoldDB" id="W1PWV9"/>
<dbReference type="GO" id="GO:0003723">
    <property type="term" value="F:RNA binding"/>
    <property type="evidence" value="ECO:0007669"/>
    <property type="project" value="InterPro"/>
</dbReference>
<dbReference type="PROSITE" id="PS51375">
    <property type="entry name" value="PPR"/>
    <property type="match status" value="2"/>
</dbReference>
<name>W1PWV9_AMBTC</name>
<evidence type="ECO:0000313" key="3">
    <source>
        <dbReference type="EMBL" id="ERN12296.1"/>
    </source>
</evidence>
<dbReference type="HOGENOM" id="CLU_1549697_0_0_1"/>
<dbReference type="InterPro" id="IPR002885">
    <property type="entry name" value="PPR_rpt"/>
</dbReference>
<dbReference type="Gene3D" id="1.25.40.10">
    <property type="entry name" value="Tetratricopeptide repeat domain"/>
    <property type="match status" value="2"/>
</dbReference>
<evidence type="ECO:0008006" key="5">
    <source>
        <dbReference type="Google" id="ProtNLM"/>
    </source>
</evidence>
<proteinExistence type="predicted"/>
<feature type="repeat" description="PPR" evidence="2">
    <location>
        <begin position="75"/>
        <end position="109"/>
    </location>
</feature>
<dbReference type="FunFam" id="1.25.40.10:FF:000351">
    <property type="entry name" value="Pentatricopeptide repeat-containing protein"/>
    <property type="match status" value="1"/>
</dbReference>
<feature type="repeat" description="PPR" evidence="2">
    <location>
        <begin position="145"/>
        <end position="173"/>
    </location>
</feature>
<dbReference type="InterPro" id="IPR011990">
    <property type="entry name" value="TPR-like_helical_dom_sf"/>
</dbReference>
<dbReference type="Pfam" id="PF01535">
    <property type="entry name" value="PPR"/>
    <property type="match status" value="2"/>
</dbReference>
<accession>W1PWV9</accession>
<reference evidence="4" key="1">
    <citation type="journal article" date="2013" name="Science">
        <title>The Amborella genome and the evolution of flowering plants.</title>
        <authorList>
            <consortium name="Amborella Genome Project"/>
        </authorList>
    </citation>
    <scope>NUCLEOTIDE SEQUENCE [LARGE SCALE GENOMIC DNA]</scope>
</reference>
<gene>
    <name evidence="3" type="ORF">AMTR_s00025p00026060</name>
</gene>
<dbReference type="PANTHER" id="PTHR47926">
    <property type="entry name" value="PENTATRICOPEPTIDE REPEAT-CONTAINING PROTEIN"/>
    <property type="match status" value="1"/>
</dbReference>
<organism evidence="3 4">
    <name type="scientific">Amborella trichopoda</name>
    <dbReference type="NCBI Taxonomy" id="13333"/>
    <lineage>
        <taxon>Eukaryota</taxon>
        <taxon>Viridiplantae</taxon>
        <taxon>Streptophyta</taxon>
        <taxon>Embryophyta</taxon>
        <taxon>Tracheophyta</taxon>
        <taxon>Spermatophyta</taxon>
        <taxon>Magnoliopsida</taxon>
        <taxon>Amborellales</taxon>
        <taxon>Amborellaceae</taxon>
        <taxon>Amborella</taxon>
    </lineage>
</organism>
<dbReference type="EMBL" id="KI392614">
    <property type="protein sequence ID" value="ERN12296.1"/>
    <property type="molecule type" value="Genomic_DNA"/>
</dbReference>
<dbReference type="eggNOG" id="KOG4197">
    <property type="taxonomic scope" value="Eukaryota"/>
</dbReference>